<organism evidence="4 5">
    <name type="scientific">Heterobasidion irregulare (strain TC 32-1)</name>
    <dbReference type="NCBI Taxonomy" id="747525"/>
    <lineage>
        <taxon>Eukaryota</taxon>
        <taxon>Fungi</taxon>
        <taxon>Dikarya</taxon>
        <taxon>Basidiomycota</taxon>
        <taxon>Agaricomycotina</taxon>
        <taxon>Agaricomycetes</taxon>
        <taxon>Russulales</taxon>
        <taxon>Bondarzewiaceae</taxon>
        <taxon>Heterobasidion</taxon>
        <taxon>Heterobasidion annosum species complex</taxon>
    </lineage>
</organism>
<dbReference type="HOGENOM" id="CLU_053726_0_0_1"/>
<sequence length="382" mass="41406">MSGYASSGTGDGGFAITPRMLHLISKPGKLRSDEGGQELMDLYSEKFGGFSMARLNPFARDCFTGSLQAVISAVSSGDHPPLNGIETPFKFGYATLVIVGAQRLQSAPPGSGLHAETLKFLLSRGCPPDVPDICQYTALHHVTMNLSRPDIARILLENGARVNYVNIYGSPPIMGALMAGQTEAVEVLMEFGADMTIPDADGMKPEQLFISCGPEVTATVTKWLRRRTGDHWKTHKTTCKPFTLVNTVTLKPTYGGYGNLMPTAAVTRSLLGYPTETPSAKQQRFSQQPTSYPKKAVIKVQVPYGPAGPPAVALLQSLLIYNKKRDFSCQVLRTGNEAAYDRIEQVIRSKGVLGSKGYFVAELKSADELVVKVNELLAEQPF</sequence>
<evidence type="ECO:0000313" key="4">
    <source>
        <dbReference type="EMBL" id="ETW79583.1"/>
    </source>
</evidence>
<feature type="repeat" description="ANK" evidence="3">
    <location>
        <begin position="168"/>
        <end position="200"/>
    </location>
</feature>
<keyword evidence="1" id="KW-0677">Repeat</keyword>
<dbReference type="InterPro" id="IPR036770">
    <property type="entry name" value="Ankyrin_rpt-contain_sf"/>
</dbReference>
<dbReference type="Pfam" id="PF12796">
    <property type="entry name" value="Ank_2"/>
    <property type="match status" value="1"/>
</dbReference>
<proteinExistence type="predicted"/>
<dbReference type="InParanoid" id="W4K174"/>
<name>W4K174_HETIT</name>
<gene>
    <name evidence="4" type="ORF">HETIRDRAFT_428078</name>
</gene>
<evidence type="ECO:0000256" key="1">
    <source>
        <dbReference type="ARBA" id="ARBA00022737"/>
    </source>
</evidence>
<dbReference type="PANTHER" id="PTHR24173">
    <property type="entry name" value="ANKYRIN REPEAT CONTAINING"/>
    <property type="match status" value="1"/>
</dbReference>
<dbReference type="OrthoDB" id="194358at2759"/>
<dbReference type="PANTHER" id="PTHR24173:SF74">
    <property type="entry name" value="ANKYRIN REPEAT DOMAIN-CONTAINING PROTEIN 16"/>
    <property type="match status" value="1"/>
</dbReference>
<dbReference type="KEGG" id="hir:HETIRDRAFT_428078"/>
<dbReference type="SUPFAM" id="SSF48403">
    <property type="entry name" value="Ankyrin repeat"/>
    <property type="match status" value="1"/>
</dbReference>
<dbReference type="EMBL" id="KI925460">
    <property type="protein sequence ID" value="ETW79583.1"/>
    <property type="molecule type" value="Genomic_DNA"/>
</dbReference>
<keyword evidence="2 3" id="KW-0040">ANK repeat</keyword>
<accession>W4K174</accession>
<dbReference type="PROSITE" id="PS50088">
    <property type="entry name" value="ANK_REPEAT"/>
    <property type="match status" value="1"/>
</dbReference>
<evidence type="ECO:0000256" key="2">
    <source>
        <dbReference type="ARBA" id="ARBA00023043"/>
    </source>
</evidence>
<dbReference type="PROSITE" id="PS50297">
    <property type="entry name" value="ANK_REP_REGION"/>
    <property type="match status" value="1"/>
</dbReference>
<keyword evidence="5" id="KW-1185">Reference proteome</keyword>
<protein>
    <submittedName>
        <fullName evidence="4">Uncharacterized protein</fullName>
    </submittedName>
</protein>
<dbReference type="GeneID" id="20674252"/>
<evidence type="ECO:0000313" key="5">
    <source>
        <dbReference type="Proteomes" id="UP000030671"/>
    </source>
</evidence>
<dbReference type="Proteomes" id="UP000030671">
    <property type="component" value="Unassembled WGS sequence"/>
</dbReference>
<evidence type="ECO:0000256" key="3">
    <source>
        <dbReference type="PROSITE-ProRule" id="PRU00023"/>
    </source>
</evidence>
<dbReference type="AlphaFoldDB" id="W4K174"/>
<dbReference type="InterPro" id="IPR002110">
    <property type="entry name" value="Ankyrin_rpt"/>
</dbReference>
<dbReference type="Gene3D" id="1.25.40.20">
    <property type="entry name" value="Ankyrin repeat-containing domain"/>
    <property type="match status" value="1"/>
</dbReference>
<dbReference type="eggNOG" id="KOG4177">
    <property type="taxonomic scope" value="Eukaryota"/>
</dbReference>
<dbReference type="SMART" id="SM00248">
    <property type="entry name" value="ANK"/>
    <property type="match status" value="3"/>
</dbReference>
<reference evidence="4 5" key="1">
    <citation type="journal article" date="2012" name="New Phytol.">
        <title>Insight into trade-off between wood decay and parasitism from the genome of a fungal forest pathogen.</title>
        <authorList>
            <person name="Olson A."/>
            <person name="Aerts A."/>
            <person name="Asiegbu F."/>
            <person name="Belbahri L."/>
            <person name="Bouzid O."/>
            <person name="Broberg A."/>
            <person name="Canback B."/>
            <person name="Coutinho P.M."/>
            <person name="Cullen D."/>
            <person name="Dalman K."/>
            <person name="Deflorio G."/>
            <person name="van Diepen L.T."/>
            <person name="Dunand C."/>
            <person name="Duplessis S."/>
            <person name="Durling M."/>
            <person name="Gonthier P."/>
            <person name="Grimwood J."/>
            <person name="Fossdal C.G."/>
            <person name="Hansson D."/>
            <person name="Henrissat B."/>
            <person name="Hietala A."/>
            <person name="Himmelstrand K."/>
            <person name="Hoffmeister D."/>
            <person name="Hogberg N."/>
            <person name="James T.Y."/>
            <person name="Karlsson M."/>
            <person name="Kohler A."/>
            <person name="Kues U."/>
            <person name="Lee Y.H."/>
            <person name="Lin Y.C."/>
            <person name="Lind M."/>
            <person name="Lindquist E."/>
            <person name="Lombard V."/>
            <person name="Lucas S."/>
            <person name="Lunden K."/>
            <person name="Morin E."/>
            <person name="Murat C."/>
            <person name="Park J."/>
            <person name="Raffaello T."/>
            <person name="Rouze P."/>
            <person name="Salamov A."/>
            <person name="Schmutz J."/>
            <person name="Solheim H."/>
            <person name="Stahlberg J."/>
            <person name="Velez H."/>
            <person name="de Vries R.P."/>
            <person name="Wiebenga A."/>
            <person name="Woodward S."/>
            <person name="Yakovlev I."/>
            <person name="Garbelotto M."/>
            <person name="Martin F."/>
            <person name="Grigoriev I.V."/>
            <person name="Stenlid J."/>
        </authorList>
    </citation>
    <scope>NUCLEOTIDE SEQUENCE [LARGE SCALE GENOMIC DNA]</scope>
    <source>
        <strain evidence="4 5">TC 32-1</strain>
    </source>
</reference>
<dbReference type="RefSeq" id="XP_009548155.1">
    <property type="nucleotide sequence ID" value="XM_009549860.1"/>
</dbReference>